<protein>
    <submittedName>
        <fullName evidence="1">Uncharacterized protein</fullName>
    </submittedName>
</protein>
<evidence type="ECO:0000313" key="2">
    <source>
        <dbReference type="Proteomes" id="UP000479710"/>
    </source>
</evidence>
<name>A0A6G1BJ00_9ORYZ</name>
<comment type="caution">
    <text evidence="1">The sequence shown here is derived from an EMBL/GenBank/DDBJ whole genome shotgun (WGS) entry which is preliminary data.</text>
</comment>
<reference evidence="1 2" key="1">
    <citation type="submission" date="2019-11" db="EMBL/GenBank/DDBJ databases">
        <title>Whole genome sequence of Oryza granulata.</title>
        <authorList>
            <person name="Li W."/>
        </authorList>
    </citation>
    <scope>NUCLEOTIDE SEQUENCE [LARGE SCALE GENOMIC DNA]</scope>
    <source>
        <strain evidence="2">cv. Menghai</strain>
        <tissue evidence="1">Leaf</tissue>
    </source>
</reference>
<evidence type="ECO:0000313" key="1">
    <source>
        <dbReference type="EMBL" id="KAF0888038.1"/>
    </source>
</evidence>
<organism evidence="1 2">
    <name type="scientific">Oryza meyeriana var. granulata</name>
    <dbReference type="NCBI Taxonomy" id="110450"/>
    <lineage>
        <taxon>Eukaryota</taxon>
        <taxon>Viridiplantae</taxon>
        <taxon>Streptophyta</taxon>
        <taxon>Embryophyta</taxon>
        <taxon>Tracheophyta</taxon>
        <taxon>Spermatophyta</taxon>
        <taxon>Magnoliopsida</taxon>
        <taxon>Liliopsida</taxon>
        <taxon>Poales</taxon>
        <taxon>Poaceae</taxon>
        <taxon>BOP clade</taxon>
        <taxon>Oryzoideae</taxon>
        <taxon>Oryzeae</taxon>
        <taxon>Oryzinae</taxon>
        <taxon>Oryza</taxon>
        <taxon>Oryza meyeriana</taxon>
    </lineage>
</organism>
<dbReference type="Proteomes" id="UP000479710">
    <property type="component" value="Unassembled WGS sequence"/>
</dbReference>
<dbReference type="EMBL" id="SPHZ02000012">
    <property type="protein sequence ID" value="KAF0888038.1"/>
    <property type="molecule type" value="Genomic_DNA"/>
</dbReference>
<proteinExistence type="predicted"/>
<gene>
    <name evidence="1" type="ORF">E2562_009620</name>
</gene>
<sequence length="60" mass="7393">MEDWYKQLLLKTWDAFDIEGIPERIKAYIKDVKVDQLMLKRLVEEKFRIRNHETQLMVRA</sequence>
<keyword evidence="2" id="KW-1185">Reference proteome</keyword>
<dbReference type="AlphaFoldDB" id="A0A6G1BJ00"/>
<accession>A0A6G1BJ00</accession>